<protein>
    <submittedName>
        <fullName evidence="1">Uncharacterized protein</fullName>
    </submittedName>
</protein>
<sequence>MDPSHTLSYLIPDTGDDLTSKIGGCW</sequence>
<proteinExistence type="predicted"/>
<organism evidence="1">
    <name type="scientific">Rhizophora mucronata</name>
    <name type="common">Asiatic mangrove</name>
    <dbReference type="NCBI Taxonomy" id="61149"/>
    <lineage>
        <taxon>Eukaryota</taxon>
        <taxon>Viridiplantae</taxon>
        <taxon>Streptophyta</taxon>
        <taxon>Embryophyta</taxon>
        <taxon>Tracheophyta</taxon>
        <taxon>Spermatophyta</taxon>
        <taxon>Magnoliopsida</taxon>
        <taxon>eudicotyledons</taxon>
        <taxon>Gunneridae</taxon>
        <taxon>Pentapetalae</taxon>
        <taxon>rosids</taxon>
        <taxon>fabids</taxon>
        <taxon>Malpighiales</taxon>
        <taxon>Rhizophoraceae</taxon>
        <taxon>Rhizophora</taxon>
    </lineage>
</organism>
<evidence type="ECO:0000313" key="1">
    <source>
        <dbReference type="EMBL" id="MBX38667.1"/>
    </source>
</evidence>
<accession>A0A2P2N862</accession>
<name>A0A2P2N862_RHIMU</name>
<dbReference type="EMBL" id="GGEC01058183">
    <property type="protein sequence ID" value="MBX38667.1"/>
    <property type="molecule type" value="Transcribed_RNA"/>
</dbReference>
<dbReference type="AlphaFoldDB" id="A0A2P2N862"/>
<reference evidence="1" key="1">
    <citation type="submission" date="2018-02" db="EMBL/GenBank/DDBJ databases">
        <title>Rhizophora mucronata_Transcriptome.</title>
        <authorList>
            <person name="Meera S.P."/>
            <person name="Sreeshan A."/>
            <person name="Augustine A."/>
        </authorList>
    </citation>
    <scope>NUCLEOTIDE SEQUENCE</scope>
    <source>
        <tissue evidence="1">Leaf</tissue>
    </source>
</reference>